<keyword evidence="4" id="KW-1185">Reference proteome</keyword>
<dbReference type="RefSeq" id="XP_044548651.1">
    <property type="nucleotide sequence ID" value="XM_044694633.1"/>
</dbReference>
<gene>
    <name evidence="3" type="ORF">C9374_004939</name>
</gene>
<evidence type="ECO:0000256" key="2">
    <source>
        <dbReference type="ARBA" id="ARBA00008837"/>
    </source>
</evidence>
<dbReference type="GO" id="GO:0002098">
    <property type="term" value="P:tRNA wobble uridine modification"/>
    <property type="evidence" value="ECO:0007669"/>
    <property type="project" value="InterPro"/>
</dbReference>
<proteinExistence type="inferred from homology"/>
<name>A0AA88GRF9_NAELO</name>
<comment type="pathway">
    <text evidence="1">tRNA modification; 5-methoxycarbonylmethyl-2-thiouridine-tRNA biosynthesis.</text>
</comment>
<dbReference type="AlphaFoldDB" id="A0AA88GRF9"/>
<dbReference type="InterPro" id="IPR018627">
    <property type="entry name" value="ELP6"/>
</dbReference>
<dbReference type="CDD" id="cd19495">
    <property type="entry name" value="Elp6"/>
    <property type="match status" value="1"/>
</dbReference>
<dbReference type="GeneID" id="68097394"/>
<reference evidence="3 4" key="1">
    <citation type="journal article" date="2018" name="BMC Genomics">
        <title>The genome of Naegleria lovaniensis, the basis for a comparative approach to unravel pathogenicity factors of the human pathogenic amoeba N. fowleri.</title>
        <authorList>
            <person name="Liechti N."/>
            <person name="Schurch N."/>
            <person name="Bruggmann R."/>
            <person name="Wittwer M."/>
        </authorList>
    </citation>
    <scope>NUCLEOTIDE SEQUENCE [LARGE SCALE GENOMIC DNA]</scope>
    <source>
        <strain evidence="3 4">ATCC 30569</strain>
    </source>
</reference>
<dbReference type="GO" id="GO:0033588">
    <property type="term" value="C:elongator holoenzyme complex"/>
    <property type="evidence" value="ECO:0007669"/>
    <property type="project" value="InterPro"/>
</dbReference>
<dbReference type="PANTHER" id="PTHR16184:SF6">
    <property type="entry name" value="ELONGATOR COMPLEX PROTEIN 6"/>
    <property type="match status" value="1"/>
</dbReference>
<comment type="caution">
    <text evidence="3">The sequence shown here is derived from an EMBL/GenBank/DDBJ whole genome shotgun (WGS) entry which is preliminary data.</text>
</comment>
<organism evidence="3 4">
    <name type="scientific">Naegleria lovaniensis</name>
    <name type="common">Amoeba</name>
    <dbReference type="NCBI Taxonomy" id="51637"/>
    <lineage>
        <taxon>Eukaryota</taxon>
        <taxon>Discoba</taxon>
        <taxon>Heterolobosea</taxon>
        <taxon>Tetramitia</taxon>
        <taxon>Eutetramitia</taxon>
        <taxon>Vahlkampfiidae</taxon>
        <taxon>Naegleria</taxon>
    </lineage>
</organism>
<dbReference type="EMBL" id="PYSW02000022">
    <property type="protein sequence ID" value="KAG2382972.1"/>
    <property type="molecule type" value="Genomic_DNA"/>
</dbReference>
<evidence type="ECO:0000256" key="1">
    <source>
        <dbReference type="ARBA" id="ARBA00005043"/>
    </source>
</evidence>
<evidence type="ECO:0000313" key="3">
    <source>
        <dbReference type="EMBL" id="KAG2382972.1"/>
    </source>
</evidence>
<dbReference type="Pfam" id="PF09807">
    <property type="entry name" value="ELP6"/>
    <property type="match status" value="1"/>
</dbReference>
<protein>
    <recommendedName>
        <fullName evidence="5">Elongator complex protein 6</fullName>
    </recommendedName>
</protein>
<dbReference type="Gene3D" id="3.40.50.300">
    <property type="entry name" value="P-loop containing nucleotide triphosphate hydrolases"/>
    <property type="match status" value="1"/>
</dbReference>
<dbReference type="PANTHER" id="PTHR16184">
    <property type="entry name" value="ELONGATOR COMPLEX PROTEIN 6"/>
    <property type="match status" value="1"/>
</dbReference>
<comment type="similarity">
    <text evidence="2">Belongs to the ELP6 family.</text>
</comment>
<accession>A0AA88GRF9</accession>
<sequence length="321" mass="36041">MKSSSTPSPSSSNGVIFTELNTSMKWHDKYIPENQLIFVKDGTTSSDGGFLIHHYMNSFFNHGKRVFLCSFNQSFFHYNTIELKLNINLEKEAQEGKFVFVDAQQSFLFEDINVGNDSENLHNNLLLYSSPLLLTKSSQQQAPSCIVSLKSTASSSIEEYLSHLFKTITNLEKEPSCIILDHINPLLHQFYASDSEGESVVNRQILKFITKLRKQFQNVTIVVLMFSSVDKANTNDSNMHLSNMLEHMSDVVFRVGPLPTGYSKDVHGRVECIASGSSDDGILLKLPKKATLHFKTFESKVSLFVPGSVSTSSHKSDSFLF</sequence>
<evidence type="ECO:0008006" key="5">
    <source>
        <dbReference type="Google" id="ProtNLM"/>
    </source>
</evidence>
<dbReference type="Proteomes" id="UP000816034">
    <property type="component" value="Unassembled WGS sequence"/>
</dbReference>
<dbReference type="InterPro" id="IPR027417">
    <property type="entry name" value="P-loop_NTPase"/>
</dbReference>
<evidence type="ECO:0000313" key="4">
    <source>
        <dbReference type="Proteomes" id="UP000816034"/>
    </source>
</evidence>
<dbReference type="SUPFAM" id="SSF52540">
    <property type="entry name" value="P-loop containing nucleoside triphosphate hydrolases"/>
    <property type="match status" value="1"/>
</dbReference>